<keyword evidence="6" id="KW-0134">Cell wall</keyword>
<sequence>MRFQTFFTDTRASAQAHVLLLVSLALAASAQDRTTEKAEASITDPTQECTPYYYAPSANYIHNFPTIWQPATILPTDTAAQAKWASISSSVPTNIQPRGTAMGDFSNVTYDTVNDPACWWTAAKCTTPKLAGLQPDVSSVPEPKTIGYGFDDGPNCSHNAFYDYLQSKNQKATMYFIGSNVMDWPLEAQRALTDGHEICVHTWSHRYMTSFSSPDAFAELWYTMQAIKAVTGVTPTCWRPPFGDVDDRIRAIANGLGLQTILWKYDSNDWRAGVGGVTAQDVDNDYQSFINNATSGTFNTQGGIMLTHELNNFTMSEAMKYYPMLSSAFAHIVPVGVALNKTQPYVESNYSMPSFAQYIAGTSTSNGSSSTGSSSTSSSSSASSSSSSSHSDTSGGSAQGSKSAALPSTPLLSAHWAIVAGAGLLASLVL</sequence>
<evidence type="ECO:0000256" key="2">
    <source>
        <dbReference type="ARBA" id="ARBA00004191"/>
    </source>
</evidence>
<keyword evidence="15" id="KW-0119">Carbohydrate metabolism</keyword>
<keyword evidence="5" id="KW-1003">Cell membrane</keyword>
<comment type="similarity">
    <text evidence="4">Belongs to the polysaccharide deacetylase family.</text>
</comment>
<dbReference type="InParanoid" id="W4JSE8"/>
<evidence type="ECO:0000256" key="21">
    <source>
        <dbReference type="ARBA" id="ARBA00048494"/>
    </source>
</evidence>
<dbReference type="GO" id="GO:0071555">
    <property type="term" value="P:cell wall organization"/>
    <property type="evidence" value="ECO:0007669"/>
    <property type="project" value="UniProtKB-KW"/>
</dbReference>
<keyword evidence="16" id="KW-0170">Cobalt</keyword>
<dbReference type="GO" id="GO:0098552">
    <property type="term" value="C:side of membrane"/>
    <property type="evidence" value="ECO:0007669"/>
    <property type="project" value="UniProtKB-KW"/>
</dbReference>
<dbReference type="EMBL" id="KI925464">
    <property type="protein sequence ID" value="ETW76379.1"/>
    <property type="molecule type" value="Genomic_DNA"/>
</dbReference>
<evidence type="ECO:0000256" key="17">
    <source>
        <dbReference type="ARBA" id="ARBA00023288"/>
    </source>
</evidence>
<keyword evidence="12" id="KW-0146">Chitin degradation</keyword>
<dbReference type="PANTHER" id="PTHR10587">
    <property type="entry name" value="GLYCOSYL TRANSFERASE-RELATED"/>
    <property type="match status" value="1"/>
</dbReference>
<evidence type="ECO:0000313" key="25">
    <source>
        <dbReference type="EMBL" id="ETW76379.1"/>
    </source>
</evidence>
<dbReference type="GeneID" id="20667248"/>
<dbReference type="GO" id="GO:0004099">
    <property type="term" value="F:chitin deacetylase activity"/>
    <property type="evidence" value="ECO:0007669"/>
    <property type="project" value="UniProtKB-EC"/>
</dbReference>
<keyword evidence="8" id="KW-0336">GPI-anchor</keyword>
<gene>
    <name evidence="25" type="ORF">HETIRDRAFT_148032</name>
</gene>
<evidence type="ECO:0000256" key="23">
    <source>
        <dbReference type="SAM" id="SignalP"/>
    </source>
</evidence>
<keyword evidence="11" id="KW-0378">Hydrolase</keyword>
<evidence type="ECO:0000256" key="5">
    <source>
        <dbReference type="ARBA" id="ARBA00022475"/>
    </source>
</evidence>
<accession>W4JSE8</accession>
<dbReference type="GO" id="GO:0046872">
    <property type="term" value="F:metal ion binding"/>
    <property type="evidence" value="ECO:0007669"/>
    <property type="project" value="UniProtKB-KW"/>
</dbReference>
<dbReference type="eggNOG" id="ENOG502QSK3">
    <property type="taxonomic scope" value="Eukaryota"/>
</dbReference>
<evidence type="ECO:0000256" key="9">
    <source>
        <dbReference type="ARBA" id="ARBA00022723"/>
    </source>
</evidence>
<dbReference type="FunFam" id="3.20.20.370:FF:000004">
    <property type="entry name" value="Related to Chitin deacetylase"/>
    <property type="match status" value="1"/>
</dbReference>
<reference evidence="25 26" key="1">
    <citation type="journal article" date="2012" name="New Phytol.">
        <title>Insight into trade-off between wood decay and parasitism from the genome of a fungal forest pathogen.</title>
        <authorList>
            <person name="Olson A."/>
            <person name="Aerts A."/>
            <person name="Asiegbu F."/>
            <person name="Belbahri L."/>
            <person name="Bouzid O."/>
            <person name="Broberg A."/>
            <person name="Canback B."/>
            <person name="Coutinho P.M."/>
            <person name="Cullen D."/>
            <person name="Dalman K."/>
            <person name="Deflorio G."/>
            <person name="van Diepen L.T."/>
            <person name="Dunand C."/>
            <person name="Duplessis S."/>
            <person name="Durling M."/>
            <person name="Gonthier P."/>
            <person name="Grimwood J."/>
            <person name="Fossdal C.G."/>
            <person name="Hansson D."/>
            <person name="Henrissat B."/>
            <person name="Hietala A."/>
            <person name="Himmelstrand K."/>
            <person name="Hoffmeister D."/>
            <person name="Hogberg N."/>
            <person name="James T.Y."/>
            <person name="Karlsson M."/>
            <person name="Kohler A."/>
            <person name="Kues U."/>
            <person name="Lee Y.H."/>
            <person name="Lin Y.C."/>
            <person name="Lind M."/>
            <person name="Lindquist E."/>
            <person name="Lombard V."/>
            <person name="Lucas S."/>
            <person name="Lunden K."/>
            <person name="Morin E."/>
            <person name="Murat C."/>
            <person name="Park J."/>
            <person name="Raffaello T."/>
            <person name="Rouze P."/>
            <person name="Salamov A."/>
            <person name="Schmutz J."/>
            <person name="Solheim H."/>
            <person name="Stahlberg J."/>
            <person name="Velez H."/>
            <person name="de Vries R.P."/>
            <person name="Wiebenga A."/>
            <person name="Woodward S."/>
            <person name="Yakovlev I."/>
            <person name="Garbelotto M."/>
            <person name="Martin F."/>
            <person name="Grigoriev I.V."/>
            <person name="Stenlid J."/>
        </authorList>
    </citation>
    <scope>NUCLEOTIDE SEQUENCE [LARGE SCALE GENOMIC DNA]</scope>
    <source>
        <strain evidence="25 26">TC 32-1</strain>
    </source>
</reference>
<dbReference type="GO" id="GO:0006032">
    <property type="term" value="P:chitin catabolic process"/>
    <property type="evidence" value="ECO:0007669"/>
    <property type="project" value="UniProtKB-KW"/>
</dbReference>
<dbReference type="Proteomes" id="UP000030671">
    <property type="component" value="Unassembled WGS sequence"/>
</dbReference>
<keyword evidence="17" id="KW-0449">Lipoprotein</keyword>
<evidence type="ECO:0000256" key="13">
    <source>
        <dbReference type="ARBA" id="ARBA00023136"/>
    </source>
</evidence>
<dbReference type="GO" id="GO:0009272">
    <property type="term" value="P:fungal-type cell wall biogenesis"/>
    <property type="evidence" value="ECO:0007669"/>
    <property type="project" value="UniProtKB-ARBA"/>
</dbReference>
<evidence type="ECO:0000256" key="20">
    <source>
        <dbReference type="ARBA" id="ARBA00024056"/>
    </source>
</evidence>
<keyword evidence="19" id="KW-0624">Polysaccharide degradation</keyword>
<keyword evidence="9" id="KW-0479">Metal-binding</keyword>
<keyword evidence="18" id="KW-0961">Cell wall biogenesis/degradation</keyword>
<dbReference type="PANTHER" id="PTHR10587:SF98">
    <property type="entry name" value="CHITIN DEACETYLASE"/>
    <property type="match status" value="1"/>
</dbReference>
<keyword evidence="13" id="KW-0472">Membrane</keyword>
<organism evidence="25 26">
    <name type="scientific">Heterobasidion irregulare (strain TC 32-1)</name>
    <dbReference type="NCBI Taxonomy" id="747525"/>
    <lineage>
        <taxon>Eukaryota</taxon>
        <taxon>Fungi</taxon>
        <taxon>Dikarya</taxon>
        <taxon>Basidiomycota</taxon>
        <taxon>Agaricomycotina</taxon>
        <taxon>Agaricomycetes</taxon>
        <taxon>Russulales</taxon>
        <taxon>Bondarzewiaceae</taxon>
        <taxon>Heterobasidion</taxon>
        <taxon>Heterobasidion annosum species complex</taxon>
    </lineage>
</organism>
<evidence type="ECO:0000256" key="22">
    <source>
        <dbReference type="SAM" id="MobiDB-lite"/>
    </source>
</evidence>
<dbReference type="InterPro" id="IPR050248">
    <property type="entry name" value="Polysacc_deacetylase_ArnD"/>
</dbReference>
<evidence type="ECO:0000256" key="18">
    <source>
        <dbReference type="ARBA" id="ARBA00023316"/>
    </source>
</evidence>
<evidence type="ECO:0000256" key="7">
    <source>
        <dbReference type="ARBA" id="ARBA00022525"/>
    </source>
</evidence>
<evidence type="ECO:0000256" key="14">
    <source>
        <dbReference type="ARBA" id="ARBA00023180"/>
    </source>
</evidence>
<dbReference type="GO" id="GO:0005886">
    <property type="term" value="C:plasma membrane"/>
    <property type="evidence" value="ECO:0007669"/>
    <property type="project" value="UniProtKB-SubCell"/>
</dbReference>
<keyword evidence="14" id="KW-0325">Glycoprotein</keyword>
<evidence type="ECO:0000259" key="24">
    <source>
        <dbReference type="PROSITE" id="PS51677"/>
    </source>
</evidence>
<dbReference type="GO" id="GO:0000272">
    <property type="term" value="P:polysaccharide catabolic process"/>
    <property type="evidence" value="ECO:0007669"/>
    <property type="project" value="UniProtKB-KW"/>
</dbReference>
<evidence type="ECO:0000256" key="4">
    <source>
        <dbReference type="ARBA" id="ARBA00010973"/>
    </source>
</evidence>
<comment type="cofactor">
    <cofactor evidence="1">
        <name>Co(2+)</name>
        <dbReference type="ChEBI" id="CHEBI:48828"/>
    </cofactor>
</comment>
<evidence type="ECO:0000256" key="19">
    <source>
        <dbReference type="ARBA" id="ARBA00023326"/>
    </source>
</evidence>
<evidence type="ECO:0000256" key="8">
    <source>
        <dbReference type="ARBA" id="ARBA00022622"/>
    </source>
</evidence>
<evidence type="ECO:0000256" key="6">
    <source>
        <dbReference type="ARBA" id="ARBA00022512"/>
    </source>
</evidence>
<evidence type="ECO:0000256" key="12">
    <source>
        <dbReference type="ARBA" id="ARBA00023024"/>
    </source>
</evidence>
<dbReference type="KEGG" id="hir:HETIRDRAFT_148032"/>
<evidence type="ECO:0000256" key="15">
    <source>
        <dbReference type="ARBA" id="ARBA00023277"/>
    </source>
</evidence>
<name>W4JSE8_HETIT</name>
<dbReference type="RefSeq" id="XP_009551297.1">
    <property type="nucleotide sequence ID" value="XM_009553002.1"/>
</dbReference>
<comment type="subcellular location">
    <subcellularLocation>
        <location evidence="3">Cell membrane</location>
        <topology evidence="3">Lipid-anchor</topology>
        <topology evidence="3">GPI-anchor</topology>
    </subcellularLocation>
    <subcellularLocation>
        <location evidence="2">Secreted</location>
        <location evidence="2">Cell wall</location>
    </subcellularLocation>
</comment>
<dbReference type="OrthoDB" id="407355at2759"/>
<evidence type="ECO:0000256" key="1">
    <source>
        <dbReference type="ARBA" id="ARBA00001941"/>
    </source>
</evidence>
<dbReference type="PROSITE" id="PS51677">
    <property type="entry name" value="NODB"/>
    <property type="match status" value="1"/>
</dbReference>
<comment type="catalytic activity">
    <reaction evidence="21">
        <text>[(1-&gt;4)-N-acetyl-beta-D-glucosaminyl](n) + n H2O = chitosan + n acetate</text>
        <dbReference type="Rhea" id="RHEA:10464"/>
        <dbReference type="Rhea" id="RHEA-COMP:9593"/>
        <dbReference type="Rhea" id="RHEA-COMP:9597"/>
        <dbReference type="ChEBI" id="CHEBI:15377"/>
        <dbReference type="ChEBI" id="CHEBI:17029"/>
        <dbReference type="ChEBI" id="CHEBI:30089"/>
        <dbReference type="ChEBI" id="CHEBI:57704"/>
        <dbReference type="EC" id="3.5.1.41"/>
    </reaction>
    <physiologicalReaction direction="left-to-right" evidence="21">
        <dbReference type="Rhea" id="RHEA:10465"/>
    </physiologicalReaction>
</comment>
<feature type="signal peptide" evidence="23">
    <location>
        <begin position="1"/>
        <end position="30"/>
    </location>
</feature>
<dbReference type="STRING" id="747525.W4JSE8"/>
<dbReference type="InterPro" id="IPR002509">
    <property type="entry name" value="NODB_dom"/>
</dbReference>
<keyword evidence="7" id="KW-0964">Secreted</keyword>
<evidence type="ECO:0000256" key="16">
    <source>
        <dbReference type="ARBA" id="ARBA00023285"/>
    </source>
</evidence>
<feature type="region of interest" description="Disordered" evidence="22">
    <location>
        <begin position="366"/>
        <end position="402"/>
    </location>
</feature>
<dbReference type="InterPro" id="IPR011330">
    <property type="entry name" value="Glyco_hydro/deAcase_b/a-brl"/>
</dbReference>
<dbReference type="HOGENOM" id="CLU_035539_0_0_1"/>
<dbReference type="EC" id="3.5.1.41" evidence="20"/>
<dbReference type="Pfam" id="PF01522">
    <property type="entry name" value="Polysacc_deac_1"/>
    <property type="match status" value="1"/>
</dbReference>
<evidence type="ECO:0000256" key="11">
    <source>
        <dbReference type="ARBA" id="ARBA00022801"/>
    </source>
</evidence>
<evidence type="ECO:0000256" key="10">
    <source>
        <dbReference type="ARBA" id="ARBA00022729"/>
    </source>
</evidence>
<proteinExistence type="inferred from homology"/>
<dbReference type="Gene3D" id="3.20.20.370">
    <property type="entry name" value="Glycoside hydrolase/deacetylase"/>
    <property type="match status" value="1"/>
</dbReference>
<dbReference type="SUPFAM" id="SSF88713">
    <property type="entry name" value="Glycoside hydrolase/deacetylase"/>
    <property type="match status" value="1"/>
</dbReference>
<evidence type="ECO:0000313" key="26">
    <source>
        <dbReference type="Proteomes" id="UP000030671"/>
    </source>
</evidence>
<keyword evidence="26" id="KW-1185">Reference proteome</keyword>
<protein>
    <recommendedName>
        <fullName evidence="20">chitin deacetylase</fullName>
        <ecNumber evidence="20">3.5.1.41</ecNumber>
    </recommendedName>
</protein>
<dbReference type="AlphaFoldDB" id="W4JSE8"/>
<feature type="domain" description="NodB homology" evidence="24">
    <location>
        <begin position="144"/>
        <end position="340"/>
    </location>
</feature>
<feature type="chain" id="PRO_5004844042" description="chitin deacetylase" evidence="23">
    <location>
        <begin position="31"/>
        <end position="430"/>
    </location>
</feature>
<dbReference type="CDD" id="cd10952">
    <property type="entry name" value="CE4_MrCDA_like"/>
    <property type="match status" value="1"/>
</dbReference>
<keyword evidence="10 23" id="KW-0732">Signal</keyword>
<evidence type="ECO:0000256" key="3">
    <source>
        <dbReference type="ARBA" id="ARBA00004609"/>
    </source>
</evidence>